<sequence length="407" mass="44637">MSEDYQKALGRKIAFYRKRRGLSQREFARRIDRSEAWVSQVERGVRRIDRMSVLETVAEVLEVPLAELAAEAPLVAATAEEAPGASRLRMVLSAAHSLNAILRGQGRADVPALRERVERAWELTHAGRYVDLAEELERLVPDLESAVRAGDNGERAELFRLLATAYQACSAALAKLGEPEAAWIAADRAIMAGERAGDPLLMAAGEFRLVIVFLGARYYDQAEHTARTTAEALEPLVEQGRPEAVALWGAITLQRAIAAARRNDADAAYQYLDRARQAAERVGPGRNDYNTEFGPANVGLHEVAVAVDLGDAGMALRRAKSIDVTGLSAERRARLLIDVARAHAQRRQPDEAVAALEQAEELTPEQVREHKVVHQLVTDLLTIQDPPGPRLQALARRVGVLPVRTST</sequence>
<evidence type="ECO:0000313" key="6">
    <source>
        <dbReference type="EMBL" id="KWW98050.1"/>
    </source>
</evidence>
<reference evidence="6 7" key="1">
    <citation type="submission" date="2015-02" db="EMBL/GenBank/DDBJ databases">
        <title>Physiological reanalysis, assessment of diazotrophy, and genome sequences of multiple isolates of Streptomyces thermoautotrophicus.</title>
        <authorList>
            <person name="MacKellar D.C."/>
            <person name="Lieber L."/>
            <person name="Norman J."/>
            <person name="Bolger A."/>
            <person name="Tobin C."/>
            <person name="Murray J.W."/>
            <person name="Prell J."/>
        </authorList>
    </citation>
    <scope>NUCLEOTIDE SEQUENCE [LARGE SCALE GENOMIC DNA]</scope>
    <source>
        <strain evidence="6 7">UBT1</strain>
    </source>
</reference>
<dbReference type="SUPFAM" id="SSF48452">
    <property type="entry name" value="TPR-like"/>
    <property type="match status" value="1"/>
</dbReference>
<keyword evidence="3" id="KW-0804">Transcription</keyword>
<keyword evidence="2 6" id="KW-0238">DNA-binding</keyword>
<dbReference type="SMART" id="SM00530">
    <property type="entry name" value="HTH_XRE"/>
    <property type="match status" value="1"/>
</dbReference>
<comment type="caution">
    <text evidence="6">The sequence shown here is derived from an EMBL/GenBank/DDBJ whole genome shotgun (WGS) entry which is preliminary data.</text>
</comment>
<dbReference type="Proteomes" id="UP000070659">
    <property type="component" value="Unassembled WGS sequence"/>
</dbReference>
<keyword evidence="4" id="KW-0802">TPR repeat</keyword>
<dbReference type="InterPro" id="IPR019734">
    <property type="entry name" value="TPR_rpt"/>
</dbReference>
<gene>
    <name evidence="6" type="ORF">TH66_22335</name>
</gene>
<evidence type="ECO:0000256" key="2">
    <source>
        <dbReference type="ARBA" id="ARBA00023125"/>
    </source>
</evidence>
<feature type="repeat" description="TPR" evidence="4">
    <location>
        <begin position="333"/>
        <end position="366"/>
    </location>
</feature>
<dbReference type="PANTHER" id="PTHR46797:SF23">
    <property type="entry name" value="HTH-TYPE TRANSCRIPTIONAL REGULATOR SUTR"/>
    <property type="match status" value="1"/>
</dbReference>
<proteinExistence type="predicted"/>
<dbReference type="GO" id="GO:0003700">
    <property type="term" value="F:DNA-binding transcription factor activity"/>
    <property type="evidence" value="ECO:0007669"/>
    <property type="project" value="TreeGrafter"/>
</dbReference>
<dbReference type="CDD" id="cd00093">
    <property type="entry name" value="HTH_XRE"/>
    <property type="match status" value="1"/>
</dbReference>
<dbReference type="PROSITE" id="PS50005">
    <property type="entry name" value="TPR"/>
    <property type="match status" value="1"/>
</dbReference>
<dbReference type="Gene3D" id="1.10.260.40">
    <property type="entry name" value="lambda repressor-like DNA-binding domains"/>
    <property type="match status" value="1"/>
</dbReference>
<evidence type="ECO:0000256" key="3">
    <source>
        <dbReference type="ARBA" id="ARBA00023163"/>
    </source>
</evidence>
<protein>
    <submittedName>
        <fullName evidence="6">DNA-binding protein</fullName>
    </submittedName>
</protein>
<dbReference type="InterPro" id="IPR011990">
    <property type="entry name" value="TPR-like_helical_dom_sf"/>
</dbReference>
<dbReference type="PATRIC" id="fig|1469144.8.peg.1116"/>
<dbReference type="EMBL" id="JYIJ01000019">
    <property type="protein sequence ID" value="KWW98050.1"/>
    <property type="molecule type" value="Genomic_DNA"/>
</dbReference>
<dbReference type="AlphaFoldDB" id="A0A132MJL3"/>
<dbReference type="GO" id="GO:0003677">
    <property type="term" value="F:DNA binding"/>
    <property type="evidence" value="ECO:0007669"/>
    <property type="project" value="UniProtKB-KW"/>
</dbReference>
<feature type="domain" description="HTH cro/C1-type" evidence="5">
    <location>
        <begin position="13"/>
        <end position="68"/>
    </location>
</feature>
<dbReference type="PANTHER" id="PTHR46797">
    <property type="entry name" value="HTH-TYPE TRANSCRIPTIONAL REGULATOR"/>
    <property type="match status" value="1"/>
</dbReference>
<dbReference type="Gene3D" id="1.25.40.10">
    <property type="entry name" value="Tetratricopeptide repeat domain"/>
    <property type="match status" value="1"/>
</dbReference>
<dbReference type="InterPro" id="IPR050807">
    <property type="entry name" value="TransReg_Diox_bact_type"/>
</dbReference>
<dbReference type="SUPFAM" id="SSF47413">
    <property type="entry name" value="lambda repressor-like DNA-binding domains"/>
    <property type="match status" value="1"/>
</dbReference>
<evidence type="ECO:0000259" key="5">
    <source>
        <dbReference type="PROSITE" id="PS50943"/>
    </source>
</evidence>
<dbReference type="InterPro" id="IPR001387">
    <property type="entry name" value="Cro/C1-type_HTH"/>
</dbReference>
<dbReference type="InterPro" id="IPR010982">
    <property type="entry name" value="Lambda_DNA-bd_dom_sf"/>
</dbReference>
<dbReference type="PROSITE" id="PS50943">
    <property type="entry name" value="HTH_CROC1"/>
    <property type="match status" value="1"/>
</dbReference>
<keyword evidence="1" id="KW-0805">Transcription regulation</keyword>
<dbReference type="GO" id="GO:0005829">
    <property type="term" value="C:cytosol"/>
    <property type="evidence" value="ECO:0007669"/>
    <property type="project" value="TreeGrafter"/>
</dbReference>
<accession>A0A132MJL3</accession>
<evidence type="ECO:0000256" key="1">
    <source>
        <dbReference type="ARBA" id="ARBA00023015"/>
    </source>
</evidence>
<organism evidence="6 7">
    <name type="scientific">Carbonactinospora thermoautotrophica</name>
    <dbReference type="NCBI Taxonomy" id="1469144"/>
    <lineage>
        <taxon>Bacteria</taxon>
        <taxon>Bacillati</taxon>
        <taxon>Actinomycetota</taxon>
        <taxon>Actinomycetes</taxon>
        <taxon>Kitasatosporales</taxon>
        <taxon>Carbonactinosporaceae</taxon>
        <taxon>Carbonactinospora</taxon>
    </lineage>
</organism>
<evidence type="ECO:0000313" key="7">
    <source>
        <dbReference type="Proteomes" id="UP000070659"/>
    </source>
</evidence>
<dbReference type="Pfam" id="PF13560">
    <property type="entry name" value="HTH_31"/>
    <property type="match status" value="1"/>
</dbReference>
<dbReference type="RefSeq" id="WP_067071797.1">
    <property type="nucleotide sequence ID" value="NZ_JYIJ01000019.1"/>
</dbReference>
<evidence type="ECO:0000256" key="4">
    <source>
        <dbReference type="PROSITE-ProRule" id="PRU00339"/>
    </source>
</evidence>
<name>A0A132MJL3_9ACTN</name>